<evidence type="ECO:0000313" key="4">
    <source>
        <dbReference type="Proteomes" id="UP000622317"/>
    </source>
</evidence>
<dbReference type="Gene3D" id="2.60.40.10">
    <property type="entry name" value="Immunoglobulins"/>
    <property type="match status" value="1"/>
</dbReference>
<dbReference type="Proteomes" id="UP000622317">
    <property type="component" value="Unassembled WGS sequence"/>
</dbReference>
<gene>
    <name evidence="3" type="ORF">IEN85_23500</name>
</gene>
<dbReference type="SUPFAM" id="SSF53590">
    <property type="entry name" value="Nucleoside hydrolase"/>
    <property type="match status" value="1"/>
</dbReference>
<dbReference type="CDD" id="cd11304">
    <property type="entry name" value="Cadherin_repeat"/>
    <property type="match status" value="1"/>
</dbReference>
<feature type="domain" description="Cellulose-binding Sde182 C-terminal" evidence="2">
    <location>
        <begin position="392"/>
        <end position="472"/>
    </location>
</feature>
<dbReference type="InterPro" id="IPR036452">
    <property type="entry name" value="Ribo_hydro-like"/>
</dbReference>
<evidence type="ECO:0000259" key="2">
    <source>
        <dbReference type="Pfam" id="PF21027"/>
    </source>
</evidence>
<dbReference type="RefSeq" id="WP_191619565.1">
    <property type="nucleotide sequence ID" value="NZ_JACYFG010000061.1"/>
</dbReference>
<dbReference type="InterPro" id="IPR048527">
    <property type="entry name" value="Sde182_C"/>
</dbReference>
<comment type="caution">
    <text evidence="3">The sequence shown here is derived from an EMBL/GenBank/DDBJ whole genome shotgun (WGS) entry which is preliminary data.</text>
</comment>
<dbReference type="InterPro" id="IPR013783">
    <property type="entry name" value="Ig-like_fold"/>
</dbReference>
<name>A0A927FCT2_9BACT</name>
<organism evidence="3 4">
    <name type="scientific">Pelagicoccus enzymogenes</name>
    <dbReference type="NCBI Taxonomy" id="2773457"/>
    <lineage>
        <taxon>Bacteria</taxon>
        <taxon>Pseudomonadati</taxon>
        <taxon>Verrucomicrobiota</taxon>
        <taxon>Opitutia</taxon>
        <taxon>Puniceicoccales</taxon>
        <taxon>Pelagicoccaceae</taxon>
        <taxon>Pelagicoccus</taxon>
    </lineage>
</organism>
<protein>
    <submittedName>
        <fullName evidence="3">DUF1593 domain-containing protein</fullName>
    </submittedName>
</protein>
<keyword evidence="4" id="KW-1185">Reference proteome</keyword>
<reference evidence="3" key="1">
    <citation type="submission" date="2020-09" db="EMBL/GenBank/DDBJ databases">
        <title>Pelagicoccus enzymogenes sp. nov. with an EPS production, isolated from marine sediment.</title>
        <authorList>
            <person name="Feng X."/>
        </authorList>
    </citation>
    <scope>NUCLEOTIDE SEQUENCE</scope>
    <source>
        <strain evidence="3">NFK12</strain>
    </source>
</reference>
<dbReference type="GO" id="GO:0016799">
    <property type="term" value="F:hydrolase activity, hydrolyzing N-glycosyl compounds"/>
    <property type="evidence" value="ECO:0007669"/>
    <property type="project" value="InterPro"/>
</dbReference>
<feature type="domain" description="Cellulose-binding Sde182 nucleoside hydrolase-like" evidence="1">
    <location>
        <begin position="26"/>
        <end position="285"/>
    </location>
</feature>
<dbReference type="InterPro" id="IPR011483">
    <property type="entry name" value="Sde182_NH-like"/>
</dbReference>
<dbReference type="AlphaFoldDB" id="A0A927FCT2"/>
<sequence length="474" mass="53627">MKRIPLLLLLFIACVSLRAGTLEKHRMIVLTDMGADPDDEQSLVRLLLYANQIDIEGIIATTSCWHRDSIRPDFIDTILDAYEKVQPNLLKHEKGYPSADELRAVAKDGMPKYGMEGVGEGMDTEGSEWIISALEKEDERPLWISVWGGPNVLAQALYKIDKTRSKKEAKRLIEKLRVYTISDQDDSAMWMRKTFPNLFYIVTPTDDYGKATWIAINNNHEGSDNSLVSNPWLARNIQQGHGPLGAKYPDTAWGVEGDTPAFLGLIPNGLNALERPNWGSWGGRYELSIPDIASFQDGSSVVVPEPETRPIWTDASDTYTPYRISQYKRAIEKDEKSYSGNAVTLWRWREDFQNDFAARMDWCTMSYEEANHPPVVHLNHPREITVKSGQGFTLDAYGSSDPDGDSISYLWFHYPEAGTYKEFVSHNGAENFDRVNYTAPKVDKEETLHIILKLSDKGTPALTRYARVIVTVEP</sequence>
<dbReference type="Pfam" id="PF07632">
    <property type="entry name" value="Sde182_NH-like"/>
    <property type="match status" value="1"/>
</dbReference>
<proteinExistence type="predicted"/>
<dbReference type="Pfam" id="PF21027">
    <property type="entry name" value="Sde0182_C"/>
    <property type="match status" value="1"/>
</dbReference>
<evidence type="ECO:0000259" key="1">
    <source>
        <dbReference type="Pfam" id="PF07632"/>
    </source>
</evidence>
<dbReference type="Gene3D" id="3.90.245.10">
    <property type="entry name" value="Ribonucleoside hydrolase-like"/>
    <property type="match status" value="1"/>
</dbReference>
<accession>A0A927FCT2</accession>
<evidence type="ECO:0000313" key="3">
    <source>
        <dbReference type="EMBL" id="MBD5782484.1"/>
    </source>
</evidence>
<dbReference type="EMBL" id="JACYFG010000061">
    <property type="protein sequence ID" value="MBD5782484.1"/>
    <property type="molecule type" value="Genomic_DNA"/>
</dbReference>